<dbReference type="InterPro" id="IPR001173">
    <property type="entry name" value="Glyco_trans_2-like"/>
</dbReference>
<dbReference type="Proteomes" id="UP001198806">
    <property type="component" value="Unassembled WGS sequence"/>
</dbReference>
<keyword evidence="6" id="KW-0808">Transferase</keyword>
<evidence type="ECO:0000313" key="3">
    <source>
        <dbReference type="EMBL" id="MCB6518623.1"/>
    </source>
</evidence>
<dbReference type="Pfam" id="PF00535">
    <property type="entry name" value="Glycos_transf_2"/>
    <property type="match status" value="1"/>
</dbReference>
<evidence type="ECO:0000259" key="1">
    <source>
        <dbReference type="Pfam" id="PF00535"/>
    </source>
</evidence>
<dbReference type="GeneID" id="93524173"/>
<dbReference type="GO" id="GO:0016740">
    <property type="term" value="F:transferase activity"/>
    <property type="evidence" value="ECO:0007669"/>
    <property type="project" value="UniProtKB-KW"/>
</dbReference>
<reference evidence="2 8" key="1">
    <citation type="submission" date="2015-09" db="EMBL/GenBank/DDBJ databases">
        <authorList>
            <consortium name="Pathogen Informatics"/>
        </authorList>
    </citation>
    <scope>NUCLEOTIDE SEQUENCE [LARGE SCALE GENOMIC DNA]</scope>
    <source>
        <strain evidence="2 8">2789STDY5608872</strain>
    </source>
</reference>
<gene>
    <name evidence="2" type="primary">kfoC_4</name>
    <name evidence="2" type="ORF">ERS852429_04076</name>
    <name evidence="6" type="ORF">GKD59_13970</name>
    <name evidence="3" type="ORF">LI194_12540</name>
    <name evidence="7" type="ORF">P2T59_00135</name>
    <name evidence="4" type="ORF">PN599_14205</name>
    <name evidence="5" type="ORF">PN612_01400</name>
</gene>
<dbReference type="InterPro" id="IPR029044">
    <property type="entry name" value="Nucleotide-diphossugar_trans"/>
</dbReference>
<dbReference type="SUPFAM" id="SSF53448">
    <property type="entry name" value="Nucleotide-diphospho-sugar transferases"/>
    <property type="match status" value="1"/>
</dbReference>
<dbReference type="RefSeq" id="WP_005865534.1">
    <property type="nucleotide sequence ID" value="NZ_AP019729.1"/>
</dbReference>
<dbReference type="EMBL" id="JAQMPX010000006">
    <property type="protein sequence ID" value="MDB9137162.1"/>
    <property type="molecule type" value="Genomic_DNA"/>
</dbReference>
<evidence type="ECO:0000313" key="2">
    <source>
        <dbReference type="EMBL" id="CUN32589.1"/>
    </source>
</evidence>
<reference evidence="3" key="3">
    <citation type="submission" date="2021-10" db="EMBL/GenBank/DDBJ databases">
        <title>Collection of gut derived symbiotic bacterial strains cultured from healthy donors.</title>
        <authorList>
            <person name="Lin H."/>
            <person name="Littmann E."/>
            <person name="Kohout C."/>
            <person name="Pamer E.G."/>
        </authorList>
    </citation>
    <scope>NUCLEOTIDE SEQUENCE</scope>
    <source>
        <strain evidence="3">DFI.2.94</strain>
    </source>
</reference>
<dbReference type="PANTHER" id="PTHR43685">
    <property type="entry name" value="GLYCOSYLTRANSFERASE"/>
    <property type="match status" value="1"/>
</dbReference>
<evidence type="ECO:0000313" key="7">
    <source>
        <dbReference type="EMBL" id="WET64422.1"/>
    </source>
</evidence>
<dbReference type="Proteomes" id="UP000095591">
    <property type="component" value="Unassembled WGS sequence"/>
</dbReference>
<dbReference type="EMBL" id="JAQMPJ010000013">
    <property type="protein sequence ID" value="MDB9006151.1"/>
    <property type="molecule type" value="Genomic_DNA"/>
</dbReference>
<feature type="domain" description="Glycosyltransferase 2-like" evidence="1">
    <location>
        <begin position="3"/>
        <end position="109"/>
    </location>
</feature>
<evidence type="ECO:0000313" key="9">
    <source>
        <dbReference type="Proteomes" id="UP000463337"/>
    </source>
</evidence>
<name>A0A173VYG9_PARDI</name>
<reference evidence="7" key="5">
    <citation type="submission" date="2023-03" db="EMBL/GenBank/DDBJ databases">
        <title>Parabacteroides distasonis, a bacteria resistant against UC.</title>
        <authorList>
            <person name="Dai W."/>
        </authorList>
    </citation>
    <scope>NUCLEOTIDE SEQUENCE</scope>
    <source>
        <strain evidence="7">F1-28</strain>
    </source>
</reference>
<reference evidence="6 9" key="2">
    <citation type="journal article" date="2019" name="Nat. Med.">
        <title>A library of human gut bacterial isolates paired with longitudinal multiomics data enables mechanistic microbiome research.</title>
        <authorList>
            <person name="Poyet M."/>
            <person name="Groussin M."/>
            <person name="Gibbons S.M."/>
            <person name="Avila-Pacheco J."/>
            <person name="Jiang X."/>
            <person name="Kearney S.M."/>
            <person name="Perrotta A.R."/>
            <person name="Berdy B."/>
            <person name="Zhao S."/>
            <person name="Lieberman T.D."/>
            <person name="Swanson P.K."/>
            <person name="Smith M."/>
            <person name="Roesemann S."/>
            <person name="Alexander J.E."/>
            <person name="Rich S.A."/>
            <person name="Livny J."/>
            <person name="Vlamakis H."/>
            <person name="Clish C."/>
            <person name="Bullock K."/>
            <person name="Deik A."/>
            <person name="Scott J."/>
            <person name="Pierce K.A."/>
            <person name="Xavier R.J."/>
            <person name="Alm E.J."/>
        </authorList>
    </citation>
    <scope>NUCLEOTIDE SEQUENCE [LARGE SCALE GENOMIC DNA]</scope>
    <source>
        <strain evidence="6 9">BIOML-A41</strain>
    </source>
</reference>
<dbReference type="EMBL" id="JAJCNI010000014">
    <property type="protein sequence ID" value="MCB6518623.1"/>
    <property type="molecule type" value="Genomic_DNA"/>
</dbReference>
<evidence type="ECO:0000313" key="4">
    <source>
        <dbReference type="EMBL" id="MDB9006151.1"/>
    </source>
</evidence>
<evidence type="ECO:0000313" key="5">
    <source>
        <dbReference type="EMBL" id="MDB9137162.1"/>
    </source>
</evidence>
<dbReference type="EMBL" id="CP120353">
    <property type="protein sequence ID" value="WET64422.1"/>
    <property type="molecule type" value="Genomic_DNA"/>
</dbReference>
<dbReference type="Proteomes" id="UP001210126">
    <property type="component" value="Unassembled WGS sequence"/>
</dbReference>
<organism evidence="2 8">
    <name type="scientific">Parabacteroides distasonis</name>
    <dbReference type="NCBI Taxonomy" id="823"/>
    <lineage>
        <taxon>Bacteria</taxon>
        <taxon>Pseudomonadati</taxon>
        <taxon>Bacteroidota</taxon>
        <taxon>Bacteroidia</taxon>
        <taxon>Bacteroidales</taxon>
        <taxon>Tannerellaceae</taxon>
        <taxon>Parabacteroides</taxon>
    </lineage>
</organism>
<dbReference type="Gene3D" id="3.90.550.10">
    <property type="entry name" value="Spore Coat Polysaccharide Biosynthesis Protein SpsA, Chain A"/>
    <property type="match status" value="1"/>
</dbReference>
<dbReference type="Proteomes" id="UP001221009">
    <property type="component" value="Chromosome"/>
</dbReference>
<sequence length="331" mass="38762">MISIVIPLYNKAHTIVHTLNAVFKQEYQDFEVIIVDDGSTDNGVGIIQQHFHDNRIRIFHQENQGVSVARNRGVEEARCEYVALLDGDDEWHPDYLKIMTKHIQNNPRCGLFLCAFIAQGASRSIYCIPKGFENYQGEINLFHNVSLFGQTSGTVLKKSVFNRTHRYIPHMIYHEDYLLIQAVALIAPVFYCGIPLNKYRGDVPGQTTQNPNTPQAEESKLMYYNIGMEDSLRVSEKGNESLNIYLRYFLFHDFKRRLSLKDNEALLRFIQRLSFDVKKLFYPFELSLIAHYPRVAILYINLTKVRWRLRRYPTWGDKCDLNKINPQYLNW</sequence>
<dbReference type="InterPro" id="IPR050834">
    <property type="entry name" value="Glycosyltransf_2"/>
</dbReference>
<dbReference type="Proteomes" id="UP001211522">
    <property type="component" value="Unassembled WGS sequence"/>
</dbReference>
<accession>A0A173VYG9</accession>
<evidence type="ECO:0000313" key="8">
    <source>
        <dbReference type="Proteomes" id="UP000095591"/>
    </source>
</evidence>
<dbReference type="Proteomes" id="UP000463337">
    <property type="component" value="Unassembled WGS sequence"/>
</dbReference>
<dbReference type="CDD" id="cd00761">
    <property type="entry name" value="Glyco_tranf_GTA_type"/>
    <property type="match status" value="1"/>
</dbReference>
<dbReference type="EMBL" id="WKLT01000012">
    <property type="protein sequence ID" value="MRY58993.1"/>
    <property type="molecule type" value="Genomic_DNA"/>
</dbReference>
<dbReference type="AlphaFoldDB" id="A0A173VYG9"/>
<reference evidence="4" key="4">
    <citation type="submission" date="2023-01" db="EMBL/GenBank/DDBJ databases">
        <title>Human gut microbiome strain richness.</title>
        <authorList>
            <person name="Chen-Liaw A."/>
        </authorList>
    </citation>
    <scope>NUCLEOTIDE SEQUENCE</scope>
    <source>
        <strain evidence="5">D35st1_E5_D35t1_190705</strain>
        <strain evidence="4">RTP21484st1_E5_RTP21484_190118</strain>
    </source>
</reference>
<dbReference type="EMBL" id="CYXP01000012">
    <property type="protein sequence ID" value="CUN32589.1"/>
    <property type="molecule type" value="Genomic_DNA"/>
</dbReference>
<proteinExistence type="predicted"/>
<protein>
    <submittedName>
        <fullName evidence="2">Chondroitin polymerase</fullName>
    </submittedName>
    <submittedName>
        <fullName evidence="3 6">Glycosyltransferase</fullName>
    </submittedName>
</protein>
<evidence type="ECO:0000313" key="6">
    <source>
        <dbReference type="EMBL" id="MRY58993.1"/>
    </source>
</evidence>
<dbReference type="PANTHER" id="PTHR43685:SF2">
    <property type="entry name" value="GLYCOSYLTRANSFERASE 2-LIKE DOMAIN-CONTAINING PROTEIN"/>
    <property type="match status" value="1"/>
</dbReference>